<dbReference type="VEuPathDB" id="FungiDB:PDIP_05180"/>
<evidence type="ECO:0000256" key="1">
    <source>
        <dbReference type="SAM" id="MobiDB-lite"/>
    </source>
</evidence>
<organism evidence="2 3">
    <name type="scientific">Penicillium digitatum</name>
    <name type="common">Green mold</name>
    <dbReference type="NCBI Taxonomy" id="36651"/>
    <lineage>
        <taxon>Eukaryota</taxon>
        <taxon>Fungi</taxon>
        <taxon>Dikarya</taxon>
        <taxon>Ascomycota</taxon>
        <taxon>Pezizomycotina</taxon>
        <taxon>Eurotiomycetes</taxon>
        <taxon>Eurotiomycetidae</taxon>
        <taxon>Eurotiales</taxon>
        <taxon>Aspergillaceae</taxon>
        <taxon>Penicillium</taxon>
    </lineage>
</organism>
<name>A0A7T6XJC3_PENDI</name>
<dbReference type="EMBL" id="CP060774">
    <property type="protein sequence ID" value="QQK42179.1"/>
    <property type="molecule type" value="Genomic_DNA"/>
</dbReference>
<feature type="region of interest" description="Disordered" evidence="1">
    <location>
        <begin position="229"/>
        <end position="276"/>
    </location>
</feature>
<reference evidence="2 3" key="1">
    <citation type="submission" date="2020-08" db="EMBL/GenBank/DDBJ databases">
        <title>The completed genome sequence of the pathogenic ascomycete fungus Penicillium digitatum.</title>
        <authorList>
            <person name="Wang M."/>
        </authorList>
    </citation>
    <scope>NUCLEOTIDE SEQUENCE [LARGE SCALE GENOMIC DNA]</scope>
    <source>
        <strain evidence="2 3">PdW03</strain>
    </source>
</reference>
<gene>
    <name evidence="2" type="ORF">Pdw03_5033</name>
</gene>
<accession>A0A7T6XJC3</accession>
<dbReference type="RefSeq" id="XP_014538693.2">
    <property type="nucleotide sequence ID" value="XM_014683207.2"/>
</dbReference>
<sequence>MTSSLEQIDAELNGILIQLSHTLHKVQTKLSVEECENYFNLTYDFSDIFAECMQNPQTFFSEIGRDLTRATDDMPDVFFEIHDEDKNTGIRAELCVLYRRFKLRNFYLLAVRLDYHTGERWCRNASSQLANEIRKKYPSRSLGDDDLKQCLDDYVRIGQKYNRWAEELGGPGYLLALPLEITEREYTDRHYSRYIPAAIERFRVNGIDQIVKTQGLDVLGKHIADKLAQSGSSHESLKRPLTKSAMRSRKKRKQESGGQSSIINDMRTSSKAPRSDLGVATMTEDHSERLLPFPEIQNALNATPQIDPLSAGFLPTEFQNALEAIAQIDPTSADFPSADFQNSFDAIAQIDPTSADFPSVGLENGFDATSQTDHISANFQTALNVTSQIDLVSASFPYPDYSRTFDSRPNLDFGAITDWGNEERRWHHDHSKVASISI</sequence>
<dbReference type="AlphaFoldDB" id="A0A7T6XJC3"/>
<dbReference type="KEGG" id="pdp:PDIP_05180"/>
<evidence type="ECO:0000313" key="2">
    <source>
        <dbReference type="EMBL" id="QQK42179.1"/>
    </source>
</evidence>
<evidence type="ECO:0000313" key="3">
    <source>
        <dbReference type="Proteomes" id="UP000595662"/>
    </source>
</evidence>
<feature type="compositionally biased region" description="Polar residues" evidence="1">
    <location>
        <begin position="256"/>
        <end position="272"/>
    </location>
</feature>
<protein>
    <submittedName>
        <fullName evidence="2">Uncharacterized protein</fullName>
    </submittedName>
</protein>
<dbReference type="Proteomes" id="UP000595662">
    <property type="component" value="Chromosome 1"/>
</dbReference>
<proteinExistence type="predicted"/>
<dbReference type="GeneID" id="26228841"/>